<keyword evidence="14" id="KW-1185">Reference proteome</keyword>
<dbReference type="GO" id="GO:0045504">
    <property type="term" value="F:dynein heavy chain binding"/>
    <property type="evidence" value="ECO:0007669"/>
    <property type="project" value="TreeGrafter"/>
</dbReference>
<feature type="region of interest" description="Disordered" evidence="12">
    <location>
        <begin position="105"/>
        <end position="195"/>
    </location>
</feature>
<dbReference type="FunFam" id="2.130.10.10:FF:000251">
    <property type="entry name" value="Dynein axonemal intermediate chain 1"/>
    <property type="match status" value="1"/>
</dbReference>
<protein>
    <submittedName>
        <fullName evidence="13">Uncharacterized protein</fullName>
    </submittedName>
</protein>
<dbReference type="AlphaFoldDB" id="A0AAV2LPJ2"/>
<dbReference type="PANTHER" id="PTHR12442">
    <property type="entry name" value="DYNEIN INTERMEDIATE CHAIN"/>
    <property type="match status" value="1"/>
</dbReference>
<proteinExistence type="inferred from homology"/>
<reference evidence="13 14" key="1">
    <citation type="submission" date="2024-04" db="EMBL/GenBank/DDBJ databases">
        <authorList>
            <person name="Waldvogel A.-M."/>
            <person name="Schoenle A."/>
        </authorList>
    </citation>
    <scope>NUCLEOTIDE SEQUENCE [LARGE SCALE GENOMIC DNA]</scope>
</reference>
<evidence type="ECO:0000256" key="12">
    <source>
        <dbReference type="SAM" id="MobiDB-lite"/>
    </source>
</evidence>
<dbReference type="PROSITE" id="PS50082">
    <property type="entry name" value="WD_REPEATS_2"/>
    <property type="match status" value="1"/>
</dbReference>
<keyword evidence="10" id="KW-0966">Cell projection</keyword>
<evidence type="ECO:0000256" key="11">
    <source>
        <dbReference type="PROSITE-ProRule" id="PRU00221"/>
    </source>
</evidence>
<keyword evidence="8" id="KW-0505">Motor protein</keyword>
<dbReference type="InterPro" id="IPR001680">
    <property type="entry name" value="WD40_rpt"/>
</dbReference>
<feature type="compositionally biased region" description="Basic and acidic residues" evidence="12">
    <location>
        <begin position="213"/>
        <end position="228"/>
    </location>
</feature>
<feature type="repeat" description="WD" evidence="11">
    <location>
        <begin position="487"/>
        <end position="520"/>
    </location>
</feature>
<evidence type="ECO:0000256" key="3">
    <source>
        <dbReference type="ARBA" id="ARBA00022490"/>
    </source>
</evidence>
<dbReference type="SMART" id="SM00320">
    <property type="entry name" value="WD40"/>
    <property type="match status" value="5"/>
</dbReference>
<dbReference type="GO" id="GO:0003341">
    <property type="term" value="P:cilium movement"/>
    <property type="evidence" value="ECO:0007669"/>
    <property type="project" value="TreeGrafter"/>
</dbReference>
<comment type="similarity">
    <text evidence="2">Belongs to the dynein intermediate chain family.</text>
</comment>
<evidence type="ECO:0000313" key="14">
    <source>
        <dbReference type="Proteomes" id="UP001497482"/>
    </source>
</evidence>
<evidence type="ECO:0000256" key="8">
    <source>
        <dbReference type="ARBA" id="ARBA00023175"/>
    </source>
</evidence>
<keyword evidence="5" id="KW-0493">Microtubule</keyword>
<dbReference type="GO" id="GO:0036157">
    <property type="term" value="C:outer dynein arm"/>
    <property type="evidence" value="ECO:0007669"/>
    <property type="project" value="TreeGrafter"/>
</dbReference>
<dbReference type="GO" id="GO:0036158">
    <property type="term" value="P:outer dynein arm assembly"/>
    <property type="evidence" value="ECO:0007669"/>
    <property type="project" value="TreeGrafter"/>
</dbReference>
<feature type="compositionally biased region" description="Basic and acidic residues" evidence="12">
    <location>
        <begin position="620"/>
        <end position="650"/>
    </location>
</feature>
<evidence type="ECO:0000256" key="6">
    <source>
        <dbReference type="ARBA" id="ARBA00022737"/>
    </source>
</evidence>
<comment type="subcellular location">
    <subcellularLocation>
        <location evidence="1">Cytoplasm</location>
        <location evidence="1">Cytoskeleton</location>
        <location evidence="1">Cilium axoneme</location>
    </subcellularLocation>
</comment>
<evidence type="ECO:0000256" key="7">
    <source>
        <dbReference type="ARBA" id="ARBA00023017"/>
    </source>
</evidence>
<accession>A0AAV2LPJ2</accession>
<evidence type="ECO:0000256" key="1">
    <source>
        <dbReference type="ARBA" id="ARBA00004430"/>
    </source>
</evidence>
<sequence length="661" mass="75135">MALRKGKNAAKGAKKRDGLDYDLGEDVTHATAEKCLDQQEVLSEAELKEEITRVLTANNPHAPDNIIRYSYKEHAFKLVSVDHLAVHFVLDGGLLHQDSDEARRLRAKQGQAAMETVEMETETHESLQTPVSQAEDGDDPTDEDRPDSATSRPDKKEPKLTNQFNFSERASQSLNNPLKERGTQTEPPPRINFSDTTNQWVIYDAYVKDLQKQDRNKLKSAKEDDRATAKLSTETSMDGVNCTLKILERMVNQNMFDPVLQDFKYYEDTADETRHVGTLLPLWKFQFEKSKKLSVTALCWNQKYPDMFAVGLGSYNFARQSRGLLLFYSLKNPSYPEFFFHTWSGVLCVDIHEERPHLAAVGLYDGSVCVFNLKEVSRDPQYRSNAKTGKHTDPVWQVRWQHDDMDNNHNFFSVSSDGRVVCWTLVKNELLHTDIIRLSVSEEGSVNASLTSFDFHKTIDFLFLVGSETGKIYKCSKSYSGHFLHTYDAHFLTVDSVKWNTFHPNVFMSCSSDWTVKIWDHTLSAAMFMFDLRSAVGDVSWAPYSSTTFSAVTTDGVAHIFDLSLDKHHPLCQQQLTHRRLTHVQFNPVHPVLIIGDDKGQVSSFKLSPNLRKQPKVKKHQEQPKGPEAEVAKMERLLSLLREPDPEQDAKTPANAQANTG</sequence>
<dbReference type="SUPFAM" id="SSF50978">
    <property type="entry name" value="WD40 repeat-like"/>
    <property type="match status" value="1"/>
</dbReference>
<dbReference type="GO" id="GO:0005874">
    <property type="term" value="C:microtubule"/>
    <property type="evidence" value="ECO:0007669"/>
    <property type="project" value="UniProtKB-KW"/>
</dbReference>
<dbReference type="InterPro" id="IPR036322">
    <property type="entry name" value="WD40_repeat_dom_sf"/>
</dbReference>
<dbReference type="PANTHER" id="PTHR12442:SF11">
    <property type="entry name" value="DYNEIN AXONEMAL INTERMEDIATE CHAIN 1"/>
    <property type="match status" value="1"/>
</dbReference>
<dbReference type="Pfam" id="PF00400">
    <property type="entry name" value="WD40"/>
    <property type="match status" value="1"/>
</dbReference>
<dbReference type="InterPro" id="IPR015943">
    <property type="entry name" value="WD40/YVTN_repeat-like_dom_sf"/>
</dbReference>
<keyword evidence="7" id="KW-0243">Dynein</keyword>
<dbReference type="InterPro" id="IPR050687">
    <property type="entry name" value="Dynein_IC"/>
</dbReference>
<evidence type="ECO:0000313" key="13">
    <source>
        <dbReference type="EMBL" id="CAL1602426.1"/>
    </source>
</evidence>
<name>A0AAV2LPJ2_KNICA</name>
<keyword evidence="6" id="KW-0677">Repeat</keyword>
<organism evidence="13 14">
    <name type="scientific">Knipowitschia caucasica</name>
    <name type="common">Caucasian dwarf goby</name>
    <name type="synonym">Pomatoschistus caucasicus</name>
    <dbReference type="NCBI Taxonomy" id="637954"/>
    <lineage>
        <taxon>Eukaryota</taxon>
        <taxon>Metazoa</taxon>
        <taxon>Chordata</taxon>
        <taxon>Craniata</taxon>
        <taxon>Vertebrata</taxon>
        <taxon>Euteleostomi</taxon>
        <taxon>Actinopterygii</taxon>
        <taxon>Neopterygii</taxon>
        <taxon>Teleostei</taxon>
        <taxon>Neoteleostei</taxon>
        <taxon>Acanthomorphata</taxon>
        <taxon>Gobiaria</taxon>
        <taxon>Gobiiformes</taxon>
        <taxon>Gobioidei</taxon>
        <taxon>Gobiidae</taxon>
        <taxon>Gobiinae</taxon>
        <taxon>Knipowitschia</taxon>
    </lineage>
</organism>
<evidence type="ECO:0000256" key="5">
    <source>
        <dbReference type="ARBA" id="ARBA00022701"/>
    </source>
</evidence>
<dbReference type="GO" id="GO:0045503">
    <property type="term" value="F:dynein light chain binding"/>
    <property type="evidence" value="ECO:0007669"/>
    <property type="project" value="TreeGrafter"/>
</dbReference>
<keyword evidence="9" id="KW-0206">Cytoskeleton</keyword>
<dbReference type="EMBL" id="OZ035825">
    <property type="protein sequence ID" value="CAL1602426.1"/>
    <property type="molecule type" value="Genomic_DNA"/>
</dbReference>
<feature type="compositionally biased region" description="Acidic residues" evidence="12">
    <location>
        <begin position="135"/>
        <end position="145"/>
    </location>
</feature>
<evidence type="ECO:0000256" key="4">
    <source>
        <dbReference type="ARBA" id="ARBA00022574"/>
    </source>
</evidence>
<feature type="compositionally biased region" description="Polar residues" evidence="12">
    <location>
        <begin position="160"/>
        <end position="176"/>
    </location>
</feature>
<feature type="region of interest" description="Disordered" evidence="12">
    <location>
        <begin position="605"/>
        <end position="661"/>
    </location>
</feature>
<evidence type="ECO:0000256" key="2">
    <source>
        <dbReference type="ARBA" id="ARBA00011059"/>
    </source>
</evidence>
<evidence type="ECO:0000256" key="10">
    <source>
        <dbReference type="ARBA" id="ARBA00023273"/>
    </source>
</evidence>
<feature type="region of interest" description="Disordered" evidence="12">
    <location>
        <begin position="213"/>
        <end position="232"/>
    </location>
</feature>
<evidence type="ECO:0000256" key="9">
    <source>
        <dbReference type="ARBA" id="ARBA00023212"/>
    </source>
</evidence>
<gene>
    <name evidence="13" type="ORF">KC01_LOCUS30199</name>
</gene>
<keyword evidence="4 11" id="KW-0853">WD repeat</keyword>
<dbReference type="Gene3D" id="2.130.10.10">
    <property type="entry name" value="YVTN repeat-like/Quinoprotein amine dehydrogenase"/>
    <property type="match status" value="2"/>
</dbReference>
<keyword evidence="3" id="KW-0963">Cytoplasm</keyword>
<dbReference type="Proteomes" id="UP001497482">
    <property type="component" value="Chromosome 3"/>
</dbReference>